<protein>
    <submittedName>
        <fullName evidence="2">Uncharacterized protein</fullName>
    </submittedName>
</protein>
<keyword evidence="1" id="KW-1133">Transmembrane helix</keyword>
<organism evidence="2 3">
    <name type="scientific">Lactuca sativa</name>
    <name type="common">Garden lettuce</name>
    <dbReference type="NCBI Taxonomy" id="4236"/>
    <lineage>
        <taxon>Eukaryota</taxon>
        <taxon>Viridiplantae</taxon>
        <taxon>Streptophyta</taxon>
        <taxon>Embryophyta</taxon>
        <taxon>Tracheophyta</taxon>
        <taxon>Spermatophyta</taxon>
        <taxon>Magnoliopsida</taxon>
        <taxon>eudicotyledons</taxon>
        <taxon>Gunneridae</taxon>
        <taxon>Pentapetalae</taxon>
        <taxon>asterids</taxon>
        <taxon>campanulids</taxon>
        <taxon>Asterales</taxon>
        <taxon>Asteraceae</taxon>
        <taxon>Cichorioideae</taxon>
        <taxon>Cichorieae</taxon>
        <taxon>Lactucinae</taxon>
        <taxon>Lactuca</taxon>
    </lineage>
</organism>
<reference evidence="2 3" key="1">
    <citation type="journal article" date="2017" name="Nat. Commun.">
        <title>Genome assembly with in vitro proximity ligation data and whole-genome triplication in lettuce.</title>
        <authorList>
            <person name="Reyes-Chin-Wo S."/>
            <person name="Wang Z."/>
            <person name="Yang X."/>
            <person name="Kozik A."/>
            <person name="Arikit S."/>
            <person name="Song C."/>
            <person name="Xia L."/>
            <person name="Froenicke L."/>
            <person name="Lavelle D.O."/>
            <person name="Truco M.J."/>
            <person name="Xia R."/>
            <person name="Zhu S."/>
            <person name="Xu C."/>
            <person name="Xu H."/>
            <person name="Xu X."/>
            <person name="Cox K."/>
            <person name="Korf I."/>
            <person name="Meyers B.C."/>
            <person name="Michelmore R.W."/>
        </authorList>
    </citation>
    <scope>NUCLEOTIDE SEQUENCE [LARGE SCALE GENOMIC DNA]</scope>
    <source>
        <strain evidence="3">cv. Salinas</strain>
        <tissue evidence="2">Seedlings</tissue>
    </source>
</reference>
<dbReference type="EMBL" id="NBSK02000008">
    <property type="protein sequence ID" value="KAJ0193489.1"/>
    <property type="molecule type" value="Genomic_DNA"/>
</dbReference>
<dbReference type="AlphaFoldDB" id="A0A9R1X080"/>
<comment type="caution">
    <text evidence="2">The sequence shown here is derived from an EMBL/GenBank/DDBJ whole genome shotgun (WGS) entry which is preliminary data.</text>
</comment>
<evidence type="ECO:0000313" key="2">
    <source>
        <dbReference type="EMBL" id="KAJ0193489.1"/>
    </source>
</evidence>
<feature type="transmembrane region" description="Helical" evidence="1">
    <location>
        <begin position="80"/>
        <end position="103"/>
    </location>
</feature>
<keyword evidence="1" id="KW-0812">Transmembrane</keyword>
<dbReference type="PANTHER" id="PTHR48463:SF1">
    <property type="entry name" value="DUF223 DOMAIN-CONTAINING PROTEIN"/>
    <property type="match status" value="1"/>
</dbReference>
<keyword evidence="3" id="KW-1185">Reference proteome</keyword>
<evidence type="ECO:0000313" key="3">
    <source>
        <dbReference type="Proteomes" id="UP000235145"/>
    </source>
</evidence>
<evidence type="ECO:0000256" key="1">
    <source>
        <dbReference type="SAM" id="Phobius"/>
    </source>
</evidence>
<accession>A0A9R1X080</accession>
<gene>
    <name evidence="2" type="ORF">LSAT_V11C800402090</name>
</gene>
<dbReference type="Proteomes" id="UP000235145">
    <property type="component" value="Unassembled WGS sequence"/>
</dbReference>
<name>A0A9R1X080_LACSA</name>
<proteinExistence type="predicted"/>
<dbReference type="PANTHER" id="PTHR48463">
    <property type="entry name" value="DUF223 DOMAIN-CONTAINING PROTEIN"/>
    <property type="match status" value="1"/>
</dbReference>
<keyword evidence="1" id="KW-0472">Membrane</keyword>
<sequence>MRVLEKLCKYRYCVNGNHNTVAMKYGSLVLTNMGGAKQILGQRTNQDYTESILVVSKCYTIVEYTCPLLDGYYKVLENDIYINVGIASIITLILVTTVLYTTWF</sequence>